<evidence type="ECO:0000313" key="3">
    <source>
        <dbReference type="EMBL" id="PMD33720.1"/>
    </source>
</evidence>
<dbReference type="AlphaFoldDB" id="A0A2J6R5C5"/>
<evidence type="ECO:0000313" key="4">
    <source>
        <dbReference type="Proteomes" id="UP000235786"/>
    </source>
</evidence>
<dbReference type="STRING" id="1149755.A0A2J6R5C5"/>
<keyword evidence="4" id="KW-1185">Reference proteome</keyword>
<feature type="compositionally biased region" description="Basic and acidic residues" evidence="1">
    <location>
        <begin position="319"/>
        <end position="330"/>
    </location>
</feature>
<organism evidence="3 4">
    <name type="scientific">Hyaloscypha variabilis (strain UAMH 11265 / GT02V1 / F)</name>
    <name type="common">Meliniomyces variabilis</name>
    <dbReference type="NCBI Taxonomy" id="1149755"/>
    <lineage>
        <taxon>Eukaryota</taxon>
        <taxon>Fungi</taxon>
        <taxon>Dikarya</taxon>
        <taxon>Ascomycota</taxon>
        <taxon>Pezizomycotina</taxon>
        <taxon>Leotiomycetes</taxon>
        <taxon>Helotiales</taxon>
        <taxon>Hyaloscyphaceae</taxon>
        <taxon>Hyaloscypha</taxon>
        <taxon>Hyaloscypha variabilis</taxon>
    </lineage>
</organism>
<dbReference type="OrthoDB" id="2119945at2759"/>
<dbReference type="EMBL" id="KZ613955">
    <property type="protein sequence ID" value="PMD33720.1"/>
    <property type="molecule type" value="Genomic_DNA"/>
</dbReference>
<dbReference type="Pfam" id="PF08588">
    <property type="entry name" value="Duc1"/>
    <property type="match status" value="1"/>
</dbReference>
<feature type="region of interest" description="Disordered" evidence="1">
    <location>
        <begin position="309"/>
        <end position="337"/>
    </location>
</feature>
<feature type="domain" description="Domain of unknown function at the cortex 1" evidence="2">
    <location>
        <begin position="7"/>
        <end position="276"/>
    </location>
</feature>
<evidence type="ECO:0000259" key="2">
    <source>
        <dbReference type="Pfam" id="PF08588"/>
    </source>
</evidence>
<dbReference type="PANTHER" id="PTHR34826">
    <property type="entry name" value="UPF0590 PROTEIN C409.17C"/>
    <property type="match status" value="1"/>
</dbReference>
<sequence length="337" mass="38309">MAHNYILQVTAGSEYDITKHQIVPVNHAKPTTIHSEHISVDLNVRIQSYRGLPQNSPSSSPYFDLPPHDKNKDQYSIAFKFSLPENINGNDLVFGNDFDHPIRDRLPPGFSTAFKIVKWLVDPGLDGDVYAEKPYLYGPAASSVNTLHIRGNGKIDGETEHDAGLVFTEGGDEDGMDLRKENGIPESEAARKKHFLNEENRKEWEWEAGKIYGCDFFNPYLDFNDFALRLPGFTLPIMKYWDGQGLRKVQKRSHTLRYVLKNRKTDTVLFVVLFTLYLKEDVDENGNVKDGVEGGKPFELMPKDQAEKHELQKNGIATPEEKIEIEKLPDTSEDDVD</sequence>
<accession>A0A2J6R5C5</accession>
<gene>
    <name evidence="3" type="ORF">L207DRAFT_639125</name>
</gene>
<name>A0A2J6R5C5_HYAVF</name>
<evidence type="ECO:0000256" key="1">
    <source>
        <dbReference type="SAM" id="MobiDB-lite"/>
    </source>
</evidence>
<dbReference type="PANTHER" id="PTHR34826:SF2">
    <property type="entry name" value="UPF0590 PROTEIN C409.17C"/>
    <property type="match status" value="1"/>
</dbReference>
<dbReference type="Proteomes" id="UP000235786">
    <property type="component" value="Unassembled WGS sequence"/>
</dbReference>
<reference evidence="3 4" key="1">
    <citation type="submission" date="2016-04" db="EMBL/GenBank/DDBJ databases">
        <title>A degradative enzymes factory behind the ericoid mycorrhizal symbiosis.</title>
        <authorList>
            <consortium name="DOE Joint Genome Institute"/>
            <person name="Martino E."/>
            <person name="Morin E."/>
            <person name="Grelet G."/>
            <person name="Kuo A."/>
            <person name="Kohler A."/>
            <person name="Daghino S."/>
            <person name="Barry K."/>
            <person name="Choi C."/>
            <person name="Cichocki N."/>
            <person name="Clum A."/>
            <person name="Copeland A."/>
            <person name="Hainaut M."/>
            <person name="Haridas S."/>
            <person name="Labutti K."/>
            <person name="Lindquist E."/>
            <person name="Lipzen A."/>
            <person name="Khouja H.-R."/>
            <person name="Murat C."/>
            <person name="Ohm R."/>
            <person name="Olson A."/>
            <person name="Spatafora J."/>
            <person name="Veneault-Fourrey C."/>
            <person name="Henrissat B."/>
            <person name="Grigoriev I."/>
            <person name="Martin F."/>
            <person name="Perotto S."/>
        </authorList>
    </citation>
    <scope>NUCLEOTIDE SEQUENCE [LARGE SCALE GENOMIC DNA]</scope>
    <source>
        <strain evidence="3 4">F</strain>
    </source>
</reference>
<dbReference type="InterPro" id="IPR013897">
    <property type="entry name" value="Duc1"/>
</dbReference>
<protein>
    <submittedName>
        <fullName evidence="3">DUF1769-domain-containing protein</fullName>
    </submittedName>
</protein>
<proteinExistence type="predicted"/>